<comment type="caution">
    <text evidence="2">The sequence shown here is derived from an EMBL/GenBank/DDBJ whole genome shotgun (WGS) entry which is preliminary data.</text>
</comment>
<accession>A0A7J7KHT3</accession>
<dbReference type="AlphaFoldDB" id="A0A7J7KHT3"/>
<dbReference type="PROSITE" id="PS51212">
    <property type="entry name" value="WSC"/>
    <property type="match status" value="1"/>
</dbReference>
<dbReference type="EMBL" id="VXIV02000447">
    <property type="protein sequence ID" value="KAF6038230.1"/>
    <property type="molecule type" value="Genomic_DNA"/>
</dbReference>
<reference evidence="2" key="1">
    <citation type="submission" date="2020-06" db="EMBL/GenBank/DDBJ databases">
        <title>Draft genome of Bugula neritina, a colonial animal packing powerful symbionts and potential medicines.</title>
        <authorList>
            <person name="Rayko M."/>
        </authorList>
    </citation>
    <scope>NUCLEOTIDE SEQUENCE [LARGE SCALE GENOMIC DNA]</scope>
    <source>
        <strain evidence="2">Kwan_BN1</strain>
    </source>
</reference>
<name>A0A7J7KHT3_BUGNE</name>
<evidence type="ECO:0000313" key="2">
    <source>
        <dbReference type="EMBL" id="KAF6038230.1"/>
    </source>
</evidence>
<gene>
    <name evidence="2" type="ORF">EB796_003471</name>
</gene>
<organism evidence="2 3">
    <name type="scientific">Bugula neritina</name>
    <name type="common">Brown bryozoan</name>
    <name type="synonym">Sertularia neritina</name>
    <dbReference type="NCBI Taxonomy" id="10212"/>
    <lineage>
        <taxon>Eukaryota</taxon>
        <taxon>Metazoa</taxon>
        <taxon>Spiralia</taxon>
        <taxon>Lophotrochozoa</taxon>
        <taxon>Bryozoa</taxon>
        <taxon>Gymnolaemata</taxon>
        <taxon>Cheilostomatida</taxon>
        <taxon>Flustrina</taxon>
        <taxon>Buguloidea</taxon>
        <taxon>Bugulidae</taxon>
        <taxon>Bugula</taxon>
    </lineage>
</organism>
<protein>
    <recommendedName>
        <fullName evidence="1">WSC domain-containing protein</fullName>
    </recommendedName>
</protein>
<feature type="domain" description="WSC" evidence="1">
    <location>
        <begin position="1"/>
        <end position="44"/>
    </location>
</feature>
<dbReference type="InterPro" id="IPR002889">
    <property type="entry name" value="WSC_carb-bd"/>
</dbReference>
<evidence type="ECO:0000259" key="1">
    <source>
        <dbReference type="PROSITE" id="PS51212"/>
    </source>
</evidence>
<proteinExistence type="predicted"/>
<keyword evidence="3" id="KW-1185">Reference proteome</keyword>
<sequence length="218" mass="24075">MGDECHCGLTYNKYGSSNKCSKKCSGNSQQTCGGNGAFSVYSTFTRDVKVKKPMNQEELRDLFVTSSVDATRILLNIKSFMLYPWLEDRLAAVTSQQLVRINLTGDCEVLAGAQLTECSVKLNSFTFNSISHFISVDFSQLRDHSSELLSQKVFLVADRFDHCVKLVDPGNLEDANPIVIGQCSTPGRLENVFSKSLNDIRLTSPIHLSAVMALMSSE</sequence>
<evidence type="ECO:0000313" key="3">
    <source>
        <dbReference type="Proteomes" id="UP000593567"/>
    </source>
</evidence>
<dbReference type="Proteomes" id="UP000593567">
    <property type="component" value="Unassembled WGS sequence"/>
</dbReference>